<organism evidence="3 4">
    <name type="scientific">Eucalyptus globulus</name>
    <name type="common">Tasmanian blue gum</name>
    <dbReference type="NCBI Taxonomy" id="34317"/>
    <lineage>
        <taxon>Eukaryota</taxon>
        <taxon>Viridiplantae</taxon>
        <taxon>Streptophyta</taxon>
        <taxon>Embryophyta</taxon>
        <taxon>Tracheophyta</taxon>
        <taxon>Spermatophyta</taxon>
        <taxon>Magnoliopsida</taxon>
        <taxon>eudicotyledons</taxon>
        <taxon>Gunneridae</taxon>
        <taxon>Pentapetalae</taxon>
        <taxon>rosids</taxon>
        <taxon>malvids</taxon>
        <taxon>Myrtales</taxon>
        <taxon>Myrtaceae</taxon>
        <taxon>Myrtoideae</taxon>
        <taxon>Eucalypteae</taxon>
        <taxon>Eucalyptus</taxon>
    </lineage>
</organism>
<dbReference type="PANTHER" id="PTHR21818:SF0">
    <property type="entry name" value="FANCONI ANEMIA GROUP I PROTEIN"/>
    <property type="match status" value="1"/>
</dbReference>
<dbReference type="Pfam" id="PF14679">
    <property type="entry name" value="FANCI_HD1"/>
    <property type="match status" value="1"/>
</dbReference>
<dbReference type="InterPro" id="IPR029310">
    <property type="entry name" value="FANCI_HD1"/>
</dbReference>
<dbReference type="PANTHER" id="PTHR21818">
    <property type="entry name" value="BC025462 PROTEIN"/>
    <property type="match status" value="1"/>
</dbReference>
<dbReference type="InterPro" id="IPR026171">
    <property type="entry name" value="FANCI"/>
</dbReference>
<dbReference type="AlphaFoldDB" id="A0ABD3LMC4"/>
<sequence>MLDDVQLLDLLPRCINLIHNSNEVERGGDFINSVFDRVVDSVWSKGLLLKLVSLVREFVFLDKGREREFLEKVFKGMGDLDLQDLPSLVYHLLVLASKGFCKREVVEGLVTFFWSKMELKKGASIFKQVEGTVLLHVNFAVKQDFSLGKEVMRLIKSDGQALNHFDVVVMLSLARIKRFSESALEILKKGYSHFIWGLQICSVQPS</sequence>
<dbReference type="InterPro" id="IPR029308">
    <property type="entry name" value="FANCI_S1"/>
</dbReference>
<gene>
    <name evidence="3" type="ORF">ACJRO7_010543</name>
</gene>
<dbReference type="Pfam" id="PF14675">
    <property type="entry name" value="FANCI_S1"/>
    <property type="match status" value="1"/>
</dbReference>
<dbReference type="EMBL" id="JBJKBG010000002">
    <property type="protein sequence ID" value="KAL3749445.1"/>
    <property type="molecule type" value="Genomic_DNA"/>
</dbReference>
<name>A0ABD3LMC4_EUCGL</name>
<evidence type="ECO:0000313" key="4">
    <source>
        <dbReference type="Proteomes" id="UP001634007"/>
    </source>
</evidence>
<accession>A0ABD3LMC4</accession>
<keyword evidence="4" id="KW-1185">Reference proteome</keyword>
<reference evidence="3 4" key="1">
    <citation type="submission" date="2024-11" db="EMBL/GenBank/DDBJ databases">
        <title>Chromosome-level genome assembly of Eucalyptus globulus Labill. provides insights into its genome evolution.</title>
        <authorList>
            <person name="Li X."/>
        </authorList>
    </citation>
    <scope>NUCLEOTIDE SEQUENCE [LARGE SCALE GENOMIC DNA]</scope>
    <source>
        <strain evidence="3">CL2024</strain>
        <tissue evidence="3">Fresh tender leaves</tissue>
    </source>
</reference>
<protein>
    <submittedName>
        <fullName evidence="3">Uncharacterized protein</fullName>
    </submittedName>
</protein>
<comment type="caution">
    <text evidence="3">The sequence shown here is derived from an EMBL/GenBank/DDBJ whole genome shotgun (WGS) entry which is preliminary data.</text>
</comment>
<feature type="domain" description="FANCI helical" evidence="2">
    <location>
        <begin position="146"/>
        <end position="189"/>
    </location>
</feature>
<feature type="domain" description="FANCI solenoid 1" evidence="1">
    <location>
        <begin position="6"/>
        <end position="142"/>
    </location>
</feature>
<evidence type="ECO:0000259" key="1">
    <source>
        <dbReference type="Pfam" id="PF14675"/>
    </source>
</evidence>
<proteinExistence type="predicted"/>
<evidence type="ECO:0000259" key="2">
    <source>
        <dbReference type="Pfam" id="PF14679"/>
    </source>
</evidence>
<evidence type="ECO:0000313" key="3">
    <source>
        <dbReference type="EMBL" id="KAL3749445.1"/>
    </source>
</evidence>
<dbReference type="Proteomes" id="UP001634007">
    <property type="component" value="Unassembled WGS sequence"/>
</dbReference>